<feature type="non-terminal residue" evidence="15">
    <location>
        <position position="1"/>
    </location>
</feature>
<protein>
    <recommendedName>
        <fullName evidence="5">2-(3-amino-3-carboxypropyl)histidine synthase subunit 1</fullName>
        <ecNumber evidence="4">2.5.1.108</ecNumber>
    </recommendedName>
    <alternativeName>
        <fullName evidence="12">Diphthamide biosynthesis protein 1</fullName>
    </alternativeName>
    <alternativeName>
        <fullName evidence="13">Diphtheria toxin resistance protein 1</fullName>
    </alternativeName>
    <alternativeName>
        <fullName evidence="11">S-adenosyl-L-methionine:L-histidine 3-amino-3-carboxypropyltransferase 1</fullName>
    </alternativeName>
</protein>
<keyword evidence="6" id="KW-0808">Transferase</keyword>
<dbReference type="Pfam" id="PF01866">
    <property type="entry name" value="Diphthamide_syn"/>
    <property type="match status" value="1"/>
</dbReference>
<comment type="cofactor">
    <cofactor evidence="1">
        <name>[4Fe-4S] cluster</name>
        <dbReference type="ChEBI" id="CHEBI:49883"/>
    </cofactor>
</comment>
<evidence type="ECO:0000256" key="8">
    <source>
        <dbReference type="ARBA" id="ARBA00022723"/>
    </source>
</evidence>
<dbReference type="EC" id="2.5.1.108" evidence="4"/>
<dbReference type="Gene3D" id="3.40.50.11850">
    <property type="entry name" value="Diphthamide synthesis DPH1/DPH2 domain 2"/>
    <property type="match status" value="1"/>
</dbReference>
<keyword evidence="9" id="KW-0408">Iron</keyword>
<evidence type="ECO:0000256" key="5">
    <source>
        <dbReference type="ARBA" id="ARBA00021915"/>
    </source>
</evidence>
<evidence type="ECO:0000256" key="11">
    <source>
        <dbReference type="ARBA" id="ARBA00031690"/>
    </source>
</evidence>
<evidence type="ECO:0000256" key="7">
    <source>
        <dbReference type="ARBA" id="ARBA00022691"/>
    </source>
</evidence>
<evidence type="ECO:0000313" key="15">
    <source>
        <dbReference type="EMBL" id="WAR03301.1"/>
    </source>
</evidence>
<dbReference type="InterPro" id="IPR042263">
    <property type="entry name" value="DPH1/DPH2_1"/>
</dbReference>
<comment type="pathway">
    <text evidence="2">Protein modification; peptidyl-diphthamide biosynthesis.</text>
</comment>
<evidence type="ECO:0000256" key="13">
    <source>
        <dbReference type="ARBA" id="ARBA00032789"/>
    </source>
</evidence>
<evidence type="ECO:0000256" key="4">
    <source>
        <dbReference type="ARBA" id="ARBA00012221"/>
    </source>
</evidence>
<keyword evidence="8" id="KW-0479">Metal-binding</keyword>
<comment type="similarity">
    <text evidence="3">Belongs to the DPH1/DPH2 family. DPH1 subfamily.</text>
</comment>
<comment type="catalytic activity">
    <reaction evidence="14">
        <text>L-histidyl-[translation elongation factor 2] + S-adenosyl-L-methionine = 2-[(3S)-amino-3-carboxypropyl]-L-histidyl-[translation elongation factor 2] + S-methyl-5'-thioadenosine + H(+)</text>
        <dbReference type="Rhea" id="RHEA:36783"/>
        <dbReference type="Rhea" id="RHEA-COMP:9748"/>
        <dbReference type="Rhea" id="RHEA-COMP:9749"/>
        <dbReference type="ChEBI" id="CHEBI:15378"/>
        <dbReference type="ChEBI" id="CHEBI:17509"/>
        <dbReference type="ChEBI" id="CHEBI:29979"/>
        <dbReference type="ChEBI" id="CHEBI:59789"/>
        <dbReference type="ChEBI" id="CHEBI:73995"/>
        <dbReference type="EC" id="2.5.1.108"/>
    </reaction>
</comment>
<dbReference type="InterPro" id="IPR042265">
    <property type="entry name" value="DPH1/DPH2_3"/>
</dbReference>
<sequence length="310" mass="34797">MGDVTYGACCVDDFSARALGSDIMIHYGHSCLVPIDRTEGIQMLYVFVDIKIDTVHFLETLRHNFTPGMSLALVSTIQFVTALQSVSEHLKDEYRIILPQSKPLSPGEILGCTSPRLDKADAIIYLGDGRFHLESIMIHNPDIAAYRYDPYSKVFSREYYETEKMHEIRRTAIARASTAQKIGIILGTLGRQGNPKILQHLKEEIEKSGRSCITVLLSEIFPDKLALFNDMSVALKNVEWQSVYPMDFYANDSLGAWTNNNEAHRPVRVRKARPMKISSTVDKSATDHVVPGNEVTTNSEIIADENVKMS</sequence>
<proteinExistence type="inferred from homology"/>
<dbReference type="Proteomes" id="UP001164746">
    <property type="component" value="Chromosome 4"/>
</dbReference>
<keyword evidence="16" id="KW-1185">Reference proteome</keyword>
<organism evidence="15 16">
    <name type="scientific">Mya arenaria</name>
    <name type="common">Soft-shell clam</name>
    <dbReference type="NCBI Taxonomy" id="6604"/>
    <lineage>
        <taxon>Eukaryota</taxon>
        <taxon>Metazoa</taxon>
        <taxon>Spiralia</taxon>
        <taxon>Lophotrochozoa</taxon>
        <taxon>Mollusca</taxon>
        <taxon>Bivalvia</taxon>
        <taxon>Autobranchia</taxon>
        <taxon>Heteroconchia</taxon>
        <taxon>Euheterodonta</taxon>
        <taxon>Imparidentia</taxon>
        <taxon>Neoheterodontei</taxon>
        <taxon>Myida</taxon>
        <taxon>Myoidea</taxon>
        <taxon>Myidae</taxon>
        <taxon>Mya</taxon>
    </lineage>
</organism>
<name>A0ABY7E468_MYAAR</name>
<dbReference type="Gene3D" id="3.40.50.11840">
    <property type="entry name" value="Diphthamide synthesis DPH1/DPH2 domain 1"/>
    <property type="match status" value="1"/>
</dbReference>
<evidence type="ECO:0000256" key="14">
    <source>
        <dbReference type="ARBA" id="ARBA00048403"/>
    </source>
</evidence>
<dbReference type="EMBL" id="CP111015">
    <property type="protein sequence ID" value="WAR03301.1"/>
    <property type="molecule type" value="Genomic_DNA"/>
</dbReference>
<evidence type="ECO:0000256" key="1">
    <source>
        <dbReference type="ARBA" id="ARBA00001966"/>
    </source>
</evidence>
<evidence type="ECO:0000256" key="3">
    <source>
        <dbReference type="ARBA" id="ARBA00010173"/>
    </source>
</evidence>
<dbReference type="PANTHER" id="PTHR10762">
    <property type="entry name" value="DIPHTHAMIDE BIOSYNTHESIS PROTEIN"/>
    <property type="match status" value="1"/>
</dbReference>
<evidence type="ECO:0000256" key="2">
    <source>
        <dbReference type="ARBA" id="ARBA00005156"/>
    </source>
</evidence>
<dbReference type="PANTHER" id="PTHR10762:SF1">
    <property type="entry name" value="2-(3-AMINO-3-CARBOXYPROPYL)HISTIDINE SYNTHASE SUBUNIT 1"/>
    <property type="match status" value="1"/>
</dbReference>
<evidence type="ECO:0000256" key="9">
    <source>
        <dbReference type="ARBA" id="ARBA00023004"/>
    </source>
</evidence>
<evidence type="ECO:0000256" key="10">
    <source>
        <dbReference type="ARBA" id="ARBA00023014"/>
    </source>
</evidence>
<reference evidence="15" key="1">
    <citation type="submission" date="2022-11" db="EMBL/GenBank/DDBJ databases">
        <title>Centuries of genome instability and evolution in soft-shell clam transmissible cancer (bioRxiv).</title>
        <authorList>
            <person name="Hart S.F.M."/>
            <person name="Yonemitsu M.A."/>
            <person name="Giersch R.M."/>
            <person name="Beal B.F."/>
            <person name="Arriagada G."/>
            <person name="Davis B.W."/>
            <person name="Ostrander E.A."/>
            <person name="Goff S.P."/>
            <person name="Metzger M.J."/>
        </authorList>
    </citation>
    <scope>NUCLEOTIDE SEQUENCE</scope>
    <source>
        <strain evidence="15">MELC-2E11</strain>
        <tissue evidence="15">Siphon/mantle</tissue>
    </source>
</reference>
<dbReference type="InterPro" id="IPR016435">
    <property type="entry name" value="DPH1/DPH2"/>
</dbReference>
<dbReference type="NCBIfam" id="TIGR00322">
    <property type="entry name" value="diphth2_R"/>
    <property type="match status" value="1"/>
</dbReference>
<keyword evidence="10" id="KW-0411">Iron-sulfur</keyword>
<evidence type="ECO:0000256" key="6">
    <source>
        <dbReference type="ARBA" id="ARBA00022679"/>
    </source>
</evidence>
<dbReference type="Gene3D" id="3.40.50.11860">
    <property type="entry name" value="Diphthamide synthesis DPH1/DPH2 domain 3"/>
    <property type="match status" value="1"/>
</dbReference>
<dbReference type="SFLD" id="SFLDS00032">
    <property type="entry name" value="Radical_SAM_3-amino-3-carboxyp"/>
    <property type="match status" value="1"/>
</dbReference>
<evidence type="ECO:0000256" key="12">
    <source>
        <dbReference type="ARBA" id="ARBA00032574"/>
    </source>
</evidence>
<evidence type="ECO:0000313" key="16">
    <source>
        <dbReference type="Proteomes" id="UP001164746"/>
    </source>
</evidence>
<gene>
    <name evidence="15" type="ORF">MAR_009859</name>
</gene>
<accession>A0ABY7E468</accession>
<dbReference type="InterPro" id="IPR042264">
    <property type="entry name" value="DPH1/DPH2_2"/>
</dbReference>
<keyword evidence="7" id="KW-0949">S-adenosyl-L-methionine</keyword>